<evidence type="ECO:0000313" key="2">
    <source>
        <dbReference type="EMBL" id="KAG7320755.1"/>
    </source>
</evidence>
<accession>A0A9D3NEN5</accession>
<gene>
    <name evidence="2" type="ORF">KOW79_015170</name>
</gene>
<name>A0A9D3NEN5_9TELE</name>
<reference evidence="2 3" key="1">
    <citation type="submission" date="2021-06" db="EMBL/GenBank/DDBJ databases">
        <title>Chromosome-level genome assembly of the red-tail catfish (Hemibagrus wyckioides).</title>
        <authorList>
            <person name="Shao F."/>
        </authorList>
    </citation>
    <scope>NUCLEOTIDE SEQUENCE [LARGE SCALE GENOMIC DNA]</scope>
    <source>
        <strain evidence="2">EC202008001</strain>
        <tissue evidence="2">Blood</tissue>
    </source>
</reference>
<feature type="region of interest" description="Disordered" evidence="1">
    <location>
        <begin position="1"/>
        <end position="23"/>
    </location>
</feature>
<protein>
    <submittedName>
        <fullName evidence="2">Uncharacterized protein</fullName>
    </submittedName>
</protein>
<dbReference type="EMBL" id="JAHKSW010000018">
    <property type="protein sequence ID" value="KAG7320755.1"/>
    <property type="molecule type" value="Genomic_DNA"/>
</dbReference>
<dbReference type="Proteomes" id="UP000824219">
    <property type="component" value="Linkage Group LG18"/>
</dbReference>
<comment type="caution">
    <text evidence="2">The sequence shown here is derived from an EMBL/GenBank/DDBJ whole genome shotgun (WGS) entry which is preliminary data.</text>
</comment>
<evidence type="ECO:0000256" key="1">
    <source>
        <dbReference type="SAM" id="MobiDB-lite"/>
    </source>
</evidence>
<sequence length="112" mass="12891">MRRRWHSTEAQEDESRFSGESSLSEVRLSTDLSQQCRFILLGGDETAKNDACHFILRTPQSQQFQRSNPHSCEKKENCVQGRHVCVTGGAMTLYIQTYKWTQKPEGELLMIP</sequence>
<keyword evidence="3" id="KW-1185">Reference proteome</keyword>
<proteinExistence type="predicted"/>
<dbReference type="AlphaFoldDB" id="A0A9D3NEN5"/>
<evidence type="ECO:0000313" key="3">
    <source>
        <dbReference type="Proteomes" id="UP000824219"/>
    </source>
</evidence>
<organism evidence="2 3">
    <name type="scientific">Hemibagrus wyckioides</name>
    <dbReference type="NCBI Taxonomy" id="337641"/>
    <lineage>
        <taxon>Eukaryota</taxon>
        <taxon>Metazoa</taxon>
        <taxon>Chordata</taxon>
        <taxon>Craniata</taxon>
        <taxon>Vertebrata</taxon>
        <taxon>Euteleostomi</taxon>
        <taxon>Actinopterygii</taxon>
        <taxon>Neopterygii</taxon>
        <taxon>Teleostei</taxon>
        <taxon>Ostariophysi</taxon>
        <taxon>Siluriformes</taxon>
        <taxon>Bagridae</taxon>
        <taxon>Hemibagrus</taxon>
    </lineage>
</organism>
<feature type="compositionally biased region" description="Basic and acidic residues" evidence="1">
    <location>
        <begin position="1"/>
        <end position="17"/>
    </location>
</feature>